<accession>A0A165VQR1</accession>
<dbReference type="STRING" id="989403.SAMN05421798_1725"/>
<gene>
    <name evidence="1" type="ORF">PsAD2_03725</name>
</gene>
<sequence>MDETNVLELPCQSTVFDDPLTKLLREGAMKGAVNLT</sequence>
<protein>
    <submittedName>
        <fullName evidence="1">Uncharacterized protein</fullName>
    </submittedName>
</protein>
<dbReference type="AlphaFoldDB" id="A0A165VQR1"/>
<evidence type="ECO:0000313" key="2">
    <source>
        <dbReference type="Proteomes" id="UP000076577"/>
    </source>
</evidence>
<evidence type="ECO:0000313" key="1">
    <source>
        <dbReference type="EMBL" id="KZL15220.1"/>
    </source>
</evidence>
<dbReference type="Proteomes" id="UP000076577">
    <property type="component" value="Unassembled WGS sequence"/>
</dbReference>
<comment type="caution">
    <text evidence="1">The sequence shown here is derived from an EMBL/GenBank/DDBJ whole genome shotgun (WGS) entry which is preliminary data.</text>
</comment>
<proteinExistence type="predicted"/>
<organism evidence="1 2">
    <name type="scientific">Pseudovibrio axinellae</name>
    <dbReference type="NCBI Taxonomy" id="989403"/>
    <lineage>
        <taxon>Bacteria</taxon>
        <taxon>Pseudomonadati</taxon>
        <taxon>Pseudomonadota</taxon>
        <taxon>Alphaproteobacteria</taxon>
        <taxon>Hyphomicrobiales</taxon>
        <taxon>Stappiaceae</taxon>
        <taxon>Pseudovibrio</taxon>
    </lineage>
</organism>
<dbReference type="EMBL" id="LMCB01000079">
    <property type="protein sequence ID" value="KZL15220.1"/>
    <property type="molecule type" value="Genomic_DNA"/>
</dbReference>
<keyword evidence="2" id="KW-1185">Reference proteome</keyword>
<reference evidence="1 2" key="1">
    <citation type="journal article" date="2016" name="Front. Microbiol.">
        <title>Comparative Genomic Analysis Reveals a Diverse Repertoire of Genes Involved in Prokaryote-Eukaryote Interactions within the Pseudovibrio Genus.</title>
        <authorList>
            <person name="Romano S."/>
            <person name="Fernandez-Guerra A."/>
            <person name="Reen F.J."/>
            <person name="Glockner F.O."/>
            <person name="Crowley S.P."/>
            <person name="O'Sullivan O."/>
            <person name="Cotter P.D."/>
            <person name="Adams C."/>
            <person name="Dobson A.D."/>
            <person name="O'Gara F."/>
        </authorList>
    </citation>
    <scope>NUCLEOTIDE SEQUENCE [LARGE SCALE GENOMIC DNA]</scope>
    <source>
        <strain evidence="1 2">Ad2</strain>
    </source>
</reference>
<name>A0A165VQR1_9HYPH</name>